<accession>A0A183DJM8</accession>
<feature type="chain" id="PRO_5043138750" evidence="2">
    <location>
        <begin position="20"/>
        <end position="207"/>
    </location>
</feature>
<organism evidence="5">
    <name type="scientific">Gongylonema pulchrum</name>
    <dbReference type="NCBI Taxonomy" id="637853"/>
    <lineage>
        <taxon>Eukaryota</taxon>
        <taxon>Metazoa</taxon>
        <taxon>Ecdysozoa</taxon>
        <taxon>Nematoda</taxon>
        <taxon>Chromadorea</taxon>
        <taxon>Rhabditida</taxon>
        <taxon>Spirurina</taxon>
        <taxon>Spiruromorpha</taxon>
        <taxon>Spiruroidea</taxon>
        <taxon>Gongylonematidae</taxon>
        <taxon>Gongylonema</taxon>
    </lineage>
</organism>
<dbReference type="Proteomes" id="UP000271098">
    <property type="component" value="Unassembled WGS sequence"/>
</dbReference>
<feature type="transmembrane region" description="Helical" evidence="1">
    <location>
        <begin position="148"/>
        <end position="181"/>
    </location>
</feature>
<keyword evidence="1" id="KW-0812">Transmembrane</keyword>
<evidence type="ECO:0000313" key="5">
    <source>
        <dbReference type="WBParaSite" id="GPUH_0000892901-mRNA-1"/>
    </source>
</evidence>
<protein>
    <submittedName>
        <fullName evidence="5">GPS domain-containing protein</fullName>
    </submittedName>
</protein>
<keyword evidence="2" id="KW-0732">Signal</keyword>
<keyword evidence="4" id="KW-1185">Reference proteome</keyword>
<gene>
    <name evidence="3" type="ORF">GPUH_LOCUS8915</name>
</gene>
<dbReference type="OrthoDB" id="5856481at2759"/>
<sequence length="207" mass="24426">MRLLLELCLLSWMLEECESKPLTLVCNAIYSFEIRVPIIWPDECRNPENLTIVQCKFVRVIPLSEDVPAEITITCESLPAKNRNFIDWSEEDHCYYIIATNGTIYQTCTCSSHFCTDYIYQPSLQELTFIRASVNPFWIMSDISPSAIAFMFAMIFANLLIFVIVFDDITYLYLFICVYFAGFRDSRYVLRQKRQKLWQMEELLKDY</sequence>
<feature type="signal peptide" evidence="2">
    <location>
        <begin position="1"/>
        <end position="19"/>
    </location>
</feature>
<dbReference type="AlphaFoldDB" id="A0A183DJM8"/>
<reference evidence="3 4" key="2">
    <citation type="submission" date="2018-11" db="EMBL/GenBank/DDBJ databases">
        <authorList>
            <consortium name="Pathogen Informatics"/>
        </authorList>
    </citation>
    <scope>NUCLEOTIDE SEQUENCE [LARGE SCALE GENOMIC DNA]</scope>
</reference>
<evidence type="ECO:0000313" key="3">
    <source>
        <dbReference type="EMBL" id="VDK66285.1"/>
    </source>
</evidence>
<dbReference type="WBParaSite" id="GPUH_0000892901-mRNA-1">
    <property type="protein sequence ID" value="GPUH_0000892901-mRNA-1"/>
    <property type="gene ID" value="GPUH_0000892901"/>
</dbReference>
<evidence type="ECO:0000256" key="2">
    <source>
        <dbReference type="SAM" id="SignalP"/>
    </source>
</evidence>
<evidence type="ECO:0000256" key="1">
    <source>
        <dbReference type="SAM" id="Phobius"/>
    </source>
</evidence>
<keyword evidence="1" id="KW-0472">Membrane</keyword>
<proteinExistence type="predicted"/>
<name>A0A183DJM8_9BILA</name>
<keyword evidence="1" id="KW-1133">Transmembrane helix</keyword>
<dbReference type="EMBL" id="UYRT01027400">
    <property type="protein sequence ID" value="VDK66285.1"/>
    <property type="molecule type" value="Genomic_DNA"/>
</dbReference>
<reference evidence="5" key="1">
    <citation type="submission" date="2016-06" db="UniProtKB">
        <authorList>
            <consortium name="WormBaseParasite"/>
        </authorList>
    </citation>
    <scope>IDENTIFICATION</scope>
</reference>
<evidence type="ECO:0000313" key="4">
    <source>
        <dbReference type="Proteomes" id="UP000271098"/>
    </source>
</evidence>